<evidence type="ECO:0000256" key="9">
    <source>
        <dbReference type="ARBA" id="ARBA00022801"/>
    </source>
</evidence>
<keyword evidence="18" id="KW-0863">Zinc-finger</keyword>
<dbReference type="InterPro" id="IPR036397">
    <property type="entry name" value="RNaseH_sf"/>
</dbReference>
<dbReference type="SUPFAM" id="SSF53098">
    <property type="entry name" value="Ribonuclease H-like"/>
    <property type="match status" value="1"/>
</dbReference>
<dbReference type="PANTHER" id="PTHR42648">
    <property type="entry name" value="TRANSPOSASE, PUTATIVE-RELATED"/>
    <property type="match status" value="1"/>
</dbReference>
<evidence type="ECO:0000256" key="8">
    <source>
        <dbReference type="ARBA" id="ARBA00022759"/>
    </source>
</evidence>
<evidence type="ECO:0000259" key="21">
    <source>
        <dbReference type="PROSITE" id="PS50158"/>
    </source>
</evidence>
<evidence type="ECO:0000256" key="1">
    <source>
        <dbReference type="ARBA" id="ARBA00002180"/>
    </source>
</evidence>
<keyword evidence="2" id="KW-1188">Viral release from host cell</keyword>
<feature type="region of interest" description="Disordered" evidence="20">
    <location>
        <begin position="356"/>
        <end position="380"/>
    </location>
</feature>
<feature type="compositionally biased region" description="Low complexity" evidence="20">
    <location>
        <begin position="361"/>
        <end position="379"/>
    </location>
</feature>
<evidence type="ECO:0000256" key="18">
    <source>
        <dbReference type="PROSITE-ProRule" id="PRU00047"/>
    </source>
</evidence>
<dbReference type="PROSITE" id="PS50994">
    <property type="entry name" value="INTEGRASE"/>
    <property type="match status" value="1"/>
</dbReference>
<feature type="compositionally biased region" description="Acidic residues" evidence="20">
    <location>
        <begin position="2727"/>
        <end position="2736"/>
    </location>
</feature>
<gene>
    <name evidence="23" type="ORF">Tco_0679897</name>
</gene>
<feature type="compositionally biased region" description="Polar residues" evidence="20">
    <location>
        <begin position="1122"/>
        <end position="1146"/>
    </location>
</feature>
<evidence type="ECO:0000256" key="19">
    <source>
        <dbReference type="SAM" id="Coils"/>
    </source>
</evidence>
<dbReference type="SUPFAM" id="SSF57756">
    <property type="entry name" value="Retrovirus zinc finger-like domains"/>
    <property type="match status" value="1"/>
</dbReference>
<keyword evidence="12" id="KW-0229">DNA integration</keyword>
<reference evidence="23" key="2">
    <citation type="submission" date="2022-01" db="EMBL/GenBank/DDBJ databases">
        <authorList>
            <person name="Yamashiro T."/>
            <person name="Shiraishi A."/>
            <person name="Satake H."/>
            <person name="Nakayama K."/>
        </authorList>
    </citation>
    <scope>NUCLEOTIDE SEQUENCE</scope>
</reference>
<keyword evidence="11" id="KW-0460">Magnesium</keyword>
<feature type="coiled-coil region" evidence="19">
    <location>
        <begin position="913"/>
        <end position="1061"/>
    </location>
</feature>
<evidence type="ECO:0000256" key="16">
    <source>
        <dbReference type="ARBA" id="ARBA00023172"/>
    </source>
</evidence>
<feature type="domain" description="Integrase catalytic" evidence="22">
    <location>
        <begin position="1521"/>
        <end position="1696"/>
    </location>
</feature>
<keyword evidence="17" id="KW-0511">Multifunctional enzyme</keyword>
<keyword evidence="14" id="KW-0808">Transferase</keyword>
<keyword evidence="18" id="KW-0862">Zinc</keyword>
<dbReference type="Gene3D" id="4.10.60.10">
    <property type="entry name" value="Zinc finger, CCHC-type"/>
    <property type="match status" value="1"/>
</dbReference>
<evidence type="ECO:0000256" key="14">
    <source>
        <dbReference type="ARBA" id="ARBA00022932"/>
    </source>
</evidence>
<evidence type="ECO:0000256" key="7">
    <source>
        <dbReference type="ARBA" id="ARBA00022750"/>
    </source>
</evidence>
<evidence type="ECO:0000256" key="3">
    <source>
        <dbReference type="ARBA" id="ARBA00022670"/>
    </source>
</evidence>
<keyword evidence="5" id="KW-0479">Metal-binding</keyword>
<dbReference type="InterPro" id="IPR039537">
    <property type="entry name" value="Retrotran_Ty1/copia-like"/>
</dbReference>
<keyword evidence="6" id="KW-0547">Nucleotide-binding</keyword>
<evidence type="ECO:0000256" key="20">
    <source>
        <dbReference type="SAM" id="MobiDB-lite"/>
    </source>
</evidence>
<dbReference type="Proteomes" id="UP001151760">
    <property type="component" value="Unassembled WGS sequence"/>
</dbReference>
<dbReference type="Pfam" id="PF25597">
    <property type="entry name" value="SH3_retrovirus"/>
    <property type="match status" value="1"/>
</dbReference>
<dbReference type="Pfam" id="PF07727">
    <property type="entry name" value="RVT_2"/>
    <property type="match status" value="1"/>
</dbReference>
<proteinExistence type="predicted"/>
<evidence type="ECO:0000256" key="4">
    <source>
        <dbReference type="ARBA" id="ARBA00022722"/>
    </source>
</evidence>
<accession>A0ABQ4XK49</accession>
<comment type="function">
    <text evidence="1">The aspartyl protease (PR) mediates the proteolytic cleavages of the Gag and Gag-Pol polyproteins after assembly of the VLP.</text>
</comment>
<dbReference type="InterPro" id="IPR013103">
    <property type="entry name" value="RVT_2"/>
</dbReference>
<evidence type="ECO:0000256" key="6">
    <source>
        <dbReference type="ARBA" id="ARBA00022741"/>
    </source>
</evidence>
<reference evidence="23" key="1">
    <citation type="journal article" date="2022" name="Int. J. Mol. Sci.">
        <title>Draft Genome of Tanacetum Coccineum: Genomic Comparison of Closely Related Tanacetum-Family Plants.</title>
        <authorList>
            <person name="Yamashiro T."/>
            <person name="Shiraishi A."/>
            <person name="Nakayama K."/>
            <person name="Satake H."/>
        </authorList>
    </citation>
    <scope>NUCLEOTIDE SEQUENCE</scope>
</reference>
<feature type="compositionally biased region" description="Polar residues" evidence="20">
    <location>
        <begin position="277"/>
        <end position="287"/>
    </location>
</feature>
<evidence type="ECO:0000256" key="5">
    <source>
        <dbReference type="ARBA" id="ARBA00022723"/>
    </source>
</evidence>
<keyword evidence="3" id="KW-0645">Protease</keyword>
<dbReference type="EMBL" id="BQNB010009570">
    <property type="protein sequence ID" value="GJS65333.1"/>
    <property type="molecule type" value="Genomic_DNA"/>
</dbReference>
<dbReference type="InterPro" id="IPR036875">
    <property type="entry name" value="Znf_CCHC_sf"/>
</dbReference>
<dbReference type="InterPro" id="IPR001584">
    <property type="entry name" value="Integrase_cat-core"/>
</dbReference>
<feature type="region of interest" description="Disordered" evidence="20">
    <location>
        <begin position="3026"/>
        <end position="3045"/>
    </location>
</feature>
<dbReference type="Gene3D" id="3.30.420.10">
    <property type="entry name" value="Ribonuclease H-like superfamily/Ribonuclease H"/>
    <property type="match status" value="1"/>
</dbReference>
<keyword evidence="19" id="KW-0175">Coiled coil</keyword>
<sequence length="3045" mass="345192">MSSMQEDIQCAGSDTRPPMLDRTDFESWQQRIRLYCLGKDNGENIMKSIKEGPFQMGTVSDVITGGTEGAVQQGPVRARVLNDLSAEEKERYKADIRATNILLQGIPKDIYSLINHYTDAKDIWENVKMILEGSELTKDDRESQLYDEFEHFRQIKGETIQGYYVRFTKLINDMRNIKMTMSRMQLNSKFVNNMLPEWSRFITEVKLNRGLKESNCDQLYAYLKQHEVHANENRIMMERFGQPNNDPLALVSDASVQQYPTQSSKSPQSSTEPYPSDNFQLDSGSSSTENLIESLSNTLALLTQSYKSHLPQTNNQLRASSNARNKAMIQDGKVVVQDVRGRYNAKFKERTFNQGRPFQKNNARGNGVAGNVGAQNRGGMINPGQAKPIKCYNCNGLGHIARECPRPKRLQDSDYFKDKMLLMQAQESGAVLDEEQSFFSRGTADECDAFDSDVDEGPTSQTMFMANLTSEDSIYDEAGPSYDSNNPFEVQDHDAFVDHMDEYHDVHEMQNMSTTIVVDSDATIRVIVILFRMISMWKTTKNMLYNIIRELVGEYEKRAKFELTDRERKIDEQMRIIISDRNRKETSLKSELHSAQILLSSTVGHYKSKTEEVTILKKDFKQKEDKFLEEFLDIKRLKDKIEDRLYKQDQSVQTVHMLCKPKSFYDEKNKVAIGYKNPLYLTRAKQAQSALYNGHVLVTTNHTPTVVHDSEDTHYSKENLLATFAPQRNLTPEQIFWSIDDNDRKKAETSVPKPISALTVYPPNTPVKLVPRVLPTKSQVKINLYVLTQLFTEFDKTCKKRITPTGVTEGERGFEQTKRCYLTEVIPFFKTLKEHFVGVQTALFKEVKEMEEIFDQMNNEVDKNTVDKQCAEIEKKNLLIENENLIVNCLSTQLLYDVEKSRCLDLEADMSKVHNESKHISKLEREYLNLQLKYQHLQESFDNKNSQASQEAPDFNSFFKIKNLEHQIQEKDNVIRNLKVLVANVNDRSCEPYNAKDVTDLLEQNERLRAEIEKVKQHYKEMFESIKITRTSTNEQTSSLLTQIEDLKAQLEGNLKVATRSSVKTKVLAPEYVIGTCPKEFTERDSKAPSIPLTRKKQVTFTDTCSTSTNTTQKHGVHQKTRPSNVQVIPSTGVSSSTRASGSKPRSNSKHNRILPAKSVNNKKVEDHPRTNKSVWTKVNRVDSSISSKHVVINSNSESVCKTCNKCLNSANHEMCVVNILSSVNATPTVKIVLNKGKQIWKPKGKLSDNSLNKTKQIWQPKGKLSDNSLNKTKQIWQPKGKLFDNSLKKTKQVWKATGKLFANVGYQWRSTGKKVALGKLNCGYQWRPTGKKFALGELCPLTKLSVQCCSKHMTGNRSKLKNFVEKFIGTVRFGNDHFGAIMGYGDYVIGDSVISRVYYVEGLGHNLFFVGQFCDSDLEVAFRKHSCFVRDINGADLLKGSRSTNLYTISIDDMMKSSPICLLSKASKSKSWLWHRRLNHLNFGTINDLARKDLVRGLPRLKFEKDHLCSACQLGKSKKFSHKPKSENTNMEVLHTLHMDLCGPMRVQSINGKKYILVIVDDYSRFTWVKFLRSKDETPEFVINFLKQIQVGLNKTVRYIRTDNGTEFVNQVMSKYYEGVGIFHQKSVPRTPQQNGVVERRNRTLVEAARTMLIFSKAPMFLWAEAVATACYTQNRSLIHTRHNKTPYELVHDKKPDLTFLRVFGALCYPTNDSEDLGKFQAKADIGIFVGYAPSRKGYRIYNKRTRRLMETIHVTFDEMHQTMAPVRISSGPDPIMMTPGQLNSGLAPSPVPATTYIPPTDKDLEILFQPMFDEYFDQSTDSEPVPTATVVNTPIVSTNTSVSTTIAQDAPSTSHSLSSSQGHPPVFPQGVVAGPTIEDTSITQADLHPSVNPVAGEHSSAQSTSGDVSLAEPNQVTQPPDHLRRWTKDHPLDNIIGNPSRPVSTRKQLASDALWCCFHTELSKVKPKNFKMAVIEDCWFQAMQDEIHEFDRLEVWELVPRPIYVMVITLKWIYKVKLDEYGDVLKNKARLVAKGYRQEEGIDFEESFAPVARIEAIRIFIANAATKNMIIYQMDVKTAFLNGDLQEEVFVSQPEGFEDQENPTHVYRLKKALYFFKGVPWIQRLQVSQSPRGIFINQAKYALETLKKYGMDLSDPVDTPMVDRLKLDEDLMGIPVDQTRFRGMVGSLMYLTASRPDLVFVVCMCARYQAKPTKKHLEAIKRIFRYLKGTINMGLWYPKDNAMSLTAYADADHAGCQDSRRSTSGSAQFLGDRLVSWSSKKQRKHDRLNKRGGNTLQCAIALSCNNVQHSRSKHIDIRHHFIQEQVENGVVELYFVETNYQLADILTKALPRERDTDKDGDGEGDNPSSKLNPIYKKVAHGNFPMNGALKVFTFAKDDPSKKLHAKKGGPHVHTYKPSVSASNPYDVLNDLESKDEAEVVYDKIVNLKSTRTGASPPTAPDDDFVDVNESVVEKPTVETNEPETARKENGAPIIEDWVSNSDEENVSKVKTVEMFNKPSFAKINFVKSTEQVKTVNGEVQLQALVDRKKVIITETSVRRDLQLEDAEGIECLPGNVDSSVKFLMYPRFVQVFLDKQVGDMSTHDEIFVTPSHIKKVFGNMKRVGKGFSRAVTPLFPTMMVQAQEEMGEVNTLGSGEDRPQLKELMDLCTKLSDRVLDLEITKTAQAKKIASLKKRVKMLERKRKSKTLGMKRSFKIGRSAQVVSSEDEGLGDQEDASKQGRKIDDINKDAEVTLVDETQGRYGDDLVFDITILNGEEVFAGQDVVTKEVSTIDPVTTASVEVSAATTTTTTAITEVNLTLAQALAELRSAKRKAVVQDLMQSTTTTTPSTIPKAKCITFRDPGESTTRPTLTPIPSNIKDKGKAKMIEPKKPLKMREQIRLDEELAFKLQAKEEEQARLARRKAEKVEEANILWDNVQAMIEAELLEKRKKHFATLRAQEKKNKPPTKAQKKSTMSTYLKNMAGYKHSQLKNKSFAEIQKLFDKAMTRVNMFVDMDTELVKESLKKAGAEVAQESSSKRAGEL</sequence>
<feature type="region of interest" description="Disordered" evidence="20">
    <location>
        <begin position="255"/>
        <end position="287"/>
    </location>
</feature>
<feature type="compositionally biased region" description="Polar residues" evidence="20">
    <location>
        <begin position="1901"/>
        <end position="1920"/>
    </location>
</feature>
<name>A0ABQ4XK49_9ASTR</name>
<feature type="region of interest" description="Disordered" evidence="20">
    <location>
        <begin position="1890"/>
        <end position="1945"/>
    </location>
</feature>
<keyword evidence="24" id="KW-1185">Reference proteome</keyword>
<keyword evidence="13" id="KW-0695">RNA-directed DNA polymerase</keyword>
<evidence type="ECO:0000256" key="12">
    <source>
        <dbReference type="ARBA" id="ARBA00022908"/>
    </source>
</evidence>
<keyword evidence="14" id="KW-0548">Nucleotidyltransferase</keyword>
<keyword evidence="15" id="KW-0917">Virion maturation</keyword>
<feature type="region of interest" description="Disordered" evidence="20">
    <location>
        <begin position="2721"/>
        <end position="2745"/>
    </location>
</feature>
<evidence type="ECO:0000256" key="15">
    <source>
        <dbReference type="ARBA" id="ARBA00023113"/>
    </source>
</evidence>
<evidence type="ECO:0000259" key="22">
    <source>
        <dbReference type="PROSITE" id="PS50994"/>
    </source>
</evidence>
<dbReference type="InterPro" id="IPR054722">
    <property type="entry name" value="PolX-like_BBD"/>
</dbReference>
<evidence type="ECO:0000256" key="11">
    <source>
        <dbReference type="ARBA" id="ARBA00022842"/>
    </source>
</evidence>
<dbReference type="Pfam" id="PF00665">
    <property type="entry name" value="rve"/>
    <property type="match status" value="1"/>
</dbReference>
<dbReference type="InterPro" id="IPR043502">
    <property type="entry name" value="DNA/RNA_pol_sf"/>
</dbReference>
<evidence type="ECO:0000313" key="23">
    <source>
        <dbReference type="EMBL" id="GJS65333.1"/>
    </source>
</evidence>
<evidence type="ECO:0000256" key="17">
    <source>
        <dbReference type="ARBA" id="ARBA00023268"/>
    </source>
</evidence>
<keyword evidence="8" id="KW-0255">Endonuclease</keyword>
<dbReference type="Pfam" id="PF22936">
    <property type="entry name" value="Pol_BBD"/>
    <property type="match status" value="1"/>
</dbReference>
<keyword evidence="4" id="KW-0540">Nuclease</keyword>
<dbReference type="CDD" id="cd09272">
    <property type="entry name" value="RNase_HI_RT_Ty1"/>
    <property type="match status" value="1"/>
</dbReference>
<evidence type="ECO:0000256" key="13">
    <source>
        <dbReference type="ARBA" id="ARBA00022918"/>
    </source>
</evidence>
<comment type="caution">
    <text evidence="23">The sequence shown here is derived from an EMBL/GenBank/DDBJ whole genome shotgun (WGS) entry which is preliminary data.</text>
</comment>
<feature type="domain" description="CCHC-type" evidence="21">
    <location>
        <begin position="390"/>
        <end position="406"/>
    </location>
</feature>
<dbReference type="SMART" id="SM00343">
    <property type="entry name" value="ZnF_C2HC"/>
    <property type="match status" value="1"/>
</dbReference>
<evidence type="ECO:0000313" key="24">
    <source>
        <dbReference type="Proteomes" id="UP001151760"/>
    </source>
</evidence>
<feature type="compositionally biased region" description="Low complexity" evidence="20">
    <location>
        <begin position="257"/>
        <end position="271"/>
    </location>
</feature>
<dbReference type="InterPro" id="IPR001878">
    <property type="entry name" value="Znf_CCHC"/>
</dbReference>
<dbReference type="SUPFAM" id="SSF56672">
    <property type="entry name" value="DNA/RNA polymerases"/>
    <property type="match status" value="1"/>
</dbReference>
<dbReference type="Pfam" id="PF13976">
    <property type="entry name" value="gag_pre-integrs"/>
    <property type="match status" value="1"/>
</dbReference>
<protein>
    <submittedName>
        <fullName evidence="23">Ribonuclease H-like domain-containing protein</fullName>
    </submittedName>
</protein>
<dbReference type="PROSITE" id="PS50158">
    <property type="entry name" value="ZF_CCHC"/>
    <property type="match status" value="1"/>
</dbReference>
<feature type="compositionally biased region" description="Low complexity" evidence="20">
    <location>
        <begin position="1844"/>
        <end position="1862"/>
    </location>
</feature>
<feature type="compositionally biased region" description="Basic and acidic residues" evidence="20">
    <location>
        <begin position="1923"/>
        <end position="1934"/>
    </location>
</feature>
<keyword evidence="7" id="KW-0064">Aspartyl protease</keyword>
<feature type="region of interest" description="Disordered" evidence="20">
    <location>
        <begin position="1844"/>
        <end position="1875"/>
    </location>
</feature>
<keyword evidence="16" id="KW-0233">DNA recombination</keyword>
<organism evidence="23 24">
    <name type="scientific">Tanacetum coccineum</name>
    <dbReference type="NCBI Taxonomy" id="301880"/>
    <lineage>
        <taxon>Eukaryota</taxon>
        <taxon>Viridiplantae</taxon>
        <taxon>Streptophyta</taxon>
        <taxon>Embryophyta</taxon>
        <taxon>Tracheophyta</taxon>
        <taxon>Spermatophyta</taxon>
        <taxon>Magnoliopsida</taxon>
        <taxon>eudicotyledons</taxon>
        <taxon>Gunneridae</taxon>
        <taxon>Pentapetalae</taxon>
        <taxon>asterids</taxon>
        <taxon>campanulids</taxon>
        <taxon>Asterales</taxon>
        <taxon>Asteraceae</taxon>
        <taxon>Asteroideae</taxon>
        <taxon>Anthemideae</taxon>
        <taxon>Anthemidinae</taxon>
        <taxon>Tanacetum</taxon>
    </lineage>
</organism>
<feature type="region of interest" description="Disordered" evidence="20">
    <location>
        <begin position="1104"/>
        <end position="1174"/>
    </location>
</feature>
<feature type="region of interest" description="Disordered" evidence="20">
    <location>
        <begin position="1"/>
        <end position="21"/>
    </location>
</feature>
<dbReference type="Pfam" id="PF00098">
    <property type="entry name" value="zf-CCHC"/>
    <property type="match status" value="1"/>
</dbReference>
<dbReference type="InterPro" id="IPR012337">
    <property type="entry name" value="RNaseH-like_sf"/>
</dbReference>
<keyword evidence="10" id="KW-0067">ATP-binding</keyword>
<evidence type="ECO:0000256" key="10">
    <source>
        <dbReference type="ARBA" id="ARBA00022840"/>
    </source>
</evidence>
<evidence type="ECO:0000256" key="2">
    <source>
        <dbReference type="ARBA" id="ARBA00022612"/>
    </source>
</evidence>
<feature type="region of interest" description="Disordered" evidence="20">
    <location>
        <begin position="2355"/>
        <end position="2374"/>
    </location>
</feature>
<dbReference type="Pfam" id="PF14223">
    <property type="entry name" value="Retrotran_gag_2"/>
    <property type="match status" value="1"/>
</dbReference>
<keyword evidence="9" id="KW-0378">Hydrolase</keyword>
<dbReference type="InterPro" id="IPR057670">
    <property type="entry name" value="SH3_retrovirus"/>
</dbReference>
<dbReference type="PANTHER" id="PTHR42648:SF11">
    <property type="entry name" value="TRANSPOSON TY4-P GAG-POL POLYPROTEIN"/>
    <property type="match status" value="1"/>
</dbReference>
<dbReference type="InterPro" id="IPR025724">
    <property type="entry name" value="GAG-pre-integrase_dom"/>
</dbReference>
<keyword evidence="14" id="KW-0239">DNA-directed DNA polymerase</keyword>